<sequence length="120" mass="13864">MAASETEGRTEYPKRSVENATDDESSESEDEELQQAYQKLYKESLNLFKLNDKLTTKLKACESENVKLKKDISEARNDALKISNDRQALCVKLLTCETERNELQQIYATYEEKIETLEMS</sequence>
<feature type="compositionally biased region" description="Acidic residues" evidence="2">
    <location>
        <begin position="20"/>
        <end position="33"/>
    </location>
</feature>
<proteinExistence type="predicted"/>
<keyword evidence="4" id="KW-1185">Reference proteome</keyword>
<dbReference type="EMBL" id="JACBKZ010000014">
    <property type="protein sequence ID" value="KAF5933306.1"/>
    <property type="molecule type" value="Genomic_DNA"/>
</dbReference>
<name>A0A7J7G247_CAMSI</name>
<feature type="coiled-coil region" evidence="1">
    <location>
        <begin position="51"/>
        <end position="120"/>
    </location>
</feature>
<reference evidence="3 4" key="2">
    <citation type="submission" date="2020-07" db="EMBL/GenBank/DDBJ databases">
        <title>Genome assembly of wild tea tree DASZ reveals pedigree and selection history of tea varieties.</title>
        <authorList>
            <person name="Zhang W."/>
        </authorList>
    </citation>
    <scope>NUCLEOTIDE SEQUENCE [LARGE SCALE GENOMIC DNA]</scope>
    <source>
        <strain evidence="4">cv. G240</strain>
        <tissue evidence="3">Leaf</tissue>
    </source>
</reference>
<evidence type="ECO:0000313" key="4">
    <source>
        <dbReference type="Proteomes" id="UP000593564"/>
    </source>
</evidence>
<dbReference type="AlphaFoldDB" id="A0A7J7G247"/>
<protein>
    <submittedName>
        <fullName evidence="3">Uncharacterized protein</fullName>
    </submittedName>
</protein>
<evidence type="ECO:0000256" key="1">
    <source>
        <dbReference type="SAM" id="Coils"/>
    </source>
</evidence>
<accession>A0A7J7G247</accession>
<gene>
    <name evidence="3" type="ORF">HYC85_029477</name>
</gene>
<reference evidence="4" key="1">
    <citation type="journal article" date="2020" name="Nat. Commun.">
        <title>Genome assembly of wild tea tree DASZ reveals pedigree and selection history of tea varieties.</title>
        <authorList>
            <person name="Zhang W."/>
            <person name="Zhang Y."/>
            <person name="Qiu H."/>
            <person name="Guo Y."/>
            <person name="Wan H."/>
            <person name="Zhang X."/>
            <person name="Scossa F."/>
            <person name="Alseekh S."/>
            <person name="Zhang Q."/>
            <person name="Wang P."/>
            <person name="Xu L."/>
            <person name="Schmidt M.H."/>
            <person name="Jia X."/>
            <person name="Li D."/>
            <person name="Zhu A."/>
            <person name="Guo F."/>
            <person name="Chen W."/>
            <person name="Ni D."/>
            <person name="Usadel B."/>
            <person name="Fernie A.R."/>
            <person name="Wen W."/>
        </authorList>
    </citation>
    <scope>NUCLEOTIDE SEQUENCE [LARGE SCALE GENOMIC DNA]</scope>
    <source>
        <strain evidence="4">cv. G240</strain>
    </source>
</reference>
<keyword evidence="1" id="KW-0175">Coiled coil</keyword>
<dbReference type="Proteomes" id="UP000593564">
    <property type="component" value="Unassembled WGS sequence"/>
</dbReference>
<feature type="compositionally biased region" description="Basic and acidic residues" evidence="2">
    <location>
        <begin position="1"/>
        <end position="17"/>
    </location>
</feature>
<feature type="region of interest" description="Disordered" evidence="2">
    <location>
        <begin position="1"/>
        <end position="34"/>
    </location>
</feature>
<evidence type="ECO:0000256" key="2">
    <source>
        <dbReference type="SAM" id="MobiDB-lite"/>
    </source>
</evidence>
<organism evidence="3 4">
    <name type="scientific">Camellia sinensis</name>
    <name type="common">Tea plant</name>
    <name type="synonym">Thea sinensis</name>
    <dbReference type="NCBI Taxonomy" id="4442"/>
    <lineage>
        <taxon>Eukaryota</taxon>
        <taxon>Viridiplantae</taxon>
        <taxon>Streptophyta</taxon>
        <taxon>Embryophyta</taxon>
        <taxon>Tracheophyta</taxon>
        <taxon>Spermatophyta</taxon>
        <taxon>Magnoliopsida</taxon>
        <taxon>eudicotyledons</taxon>
        <taxon>Gunneridae</taxon>
        <taxon>Pentapetalae</taxon>
        <taxon>asterids</taxon>
        <taxon>Ericales</taxon>
        <taxon>Theaceae</taxon>
        <taxon>Camellia</taxon>
    </lineage>
</organism>
<evidence type="ECO:0000313" key="3">
    <source>
        <dbReference type="EMBL" id="KAF5933306.1"/>
    </source>
</evidence>
<comment type="caution">
    <text evidence="3">The sequence shown here is derived from an EMBL/GenBank/DDBJ whole genome shotgun (WGS) entry which is preliminary data.</text>
</comment>